<evidence type="ECO:0000256" key="1">
    <source>
        <dbReference type="SAM" id="MobiDB-lite"/>
    </source>
</evidence>
<feature type="transmembrane region" description="Helical" evidence="2">
    <location>
        <begin position="79"/>
        <end position="101"/>
    </location>
</feature>
<keyword evidence="2" id="KW-0812">Transmembrane</keyword>
<accession>A0ABP8ENJ1</accession>
<evidence type="ECO:0000256" key="2">
    <source>
        <dbReference type="SAM" id="Phobius"/>
    </source>
</evidence>
<gene>
    <name evidence="3" type="ORF">GCM10022261_31100</name>
</gene>
<evidence type="ECO:0000313" key="4">
    <source>
        <dbReference type="Proteomes" id="UP001501586"/>
    </source>
</evidence>
<feature type="compositionally biased region" description="Basic and acidic residues" evidence="1">
    <location>
        <begin position="16"/>
        <end position="26"/>
    </location>
</feature>
<dbReference type="EMBL" id="BAABAZ010000012">
    <property type="protein sequence ID" value="GAA4285579.1"/>
    <property type="molecule type" value="Genomic_DNA"/>
</dbReference>
<keyword evidence="2" id="KW-0472">Membrane</keyword>
<protein>
    <recommendedName>
        <fullName evidence="5">DUF3040 family protein</fullName>
    </recommendedName>
</protein>
<keyword evidence="2" id="KW-1133">Transmembrane helix</keyword>
<organism evidence="3 4">
    <name type="scientific">Brevibacterium daeguense</name>
    <dbReference type="NCBI Taxonomy" id="909936"/>
    <lineage>
        <taxon>Bacteria</taxon>
        <taxon>Bacillati</taxon>
        <taxon>Actinomycetota</taxon>
        <taxon>Actinomycetes</taxon>
        <taxon>Micrococcales</taxon>
        <taxon>Brevibacteriaceae</taxon>
        <taxon>Brevibacterium</taxon>
    </lineage>
</organism>
<proteinExistence type="predicted"/>
<name>A0ABP8ENJ1_9MICO</name>
<keyword evidence="4" id="KW-1185">Reference proteome</keyword>
<comment type="caution">
    <text evidence="3">The sequence shown here is derived from an EMBL/GenBank/DDBJ whole genome shotgun (WGS) entry which is preliminary data.</text>
</comment>
<reference evidence="4" key="1">
    <citation type="journal article" date="2019" name="Int. J. Syst. Evol. Microbiol.">
        <title>The Global Catalogue of Microorganisms (GCM) 10K type strain sequencing project: providing services to taxonomists for standard genome sequencing and annotation.</title>
        <authorList>
            <consortium name="The Broad Institute Genomics Platform"/>
            <consortium name="The Broad Institute Genome Sequencing Center for Infectious Disease"/>
            <person name="Wu L."/>
            <person name="Ma J."/>
        </authorList>
    </citation>
    <scope>NUCLEOTIDE SEQUENCE [LARGE SCALE GENOMIC DNA]</scope>
    <source>
        <strain evidence="4">JCM 17458</strain>
    </source>
</reference>
<feature type="transmembrane region" description="Helical" evidence="2">
    <location>
        <begin position="107"/>
        <end position="125"/>
    </location>
</feature>
<feature type="region of interest" description="Disordered" evidence="1">
    <location>
        <begin position="1"/>
        <end position="26"/>
    </location>
</feature>
<dbReference type="Proteomes" id="UP001501586">
    <property type="component" value="Unassembled WGS sequence"/>
</dbReference>
<evidence type="ECO:0000313" key="3">
    <source>
        <dbReference type="EMBL" id="GAA4285579.1"/>
    </source>
</evidence>
<dbReference type="RefSeq" id="WP_236863408.1">
    <property type="nucleotide sequence ID" value="NZ_BAABAZ010000012.1"/>
</dbReference>
<evidence type="ECO:0008006" key="5">
    <source>
        <dbReference type="Google" id="ProtNLM"/>
    </source>
</evidence>
<sequence>MNDPRDEGPGSEDVPDWERIPEQDRVPDADWEELVAGLNSEAGFVPEMSAEEIRERLAEDEEWHAPEPEQVGWRKAPPLFVLAVVGVLGGIGTLLVCAIFFRPIPGYLVLVLLAVILVSGLLLFLNLPDERGTEGDGARV</sequence>